<protein>
    <submittedName>
        <fullName evidence="1">ATP-grasp enzyme</fullName>
    </submittedName>
</protein>
<dbReference type="GeneID" id="13828907"/>
<accession>K0IGP0</accession>
<dbReference type="Gene3D" id="3.30.470.20">
    <property type="entry name" value="ATP-grasp fold, B domain"/>
    <property type="match status" value="1"/>
</dbReference>
<dbReference type="EMBL" id="JX863101">
    <property type="protein sequence ID" value="AFU62947.1"/>
    <property type="molecule type" value="Genomic_DNA"/>
</dbReference>
<evidence type="ECO:0000313" key="2">
    <source>
        <dbReference type="Proteomes" id="UP000007008"/>
    </source>
</evidence>
<dbReference type="OrthoDB" id="5211at10239"/>
<dbReference type="SUPFAM" id="SSF56059">
    <property type="entry name" value="Glutathione synthetase ATP-binding domain-like"/>
    <property type="match status" value="1"/>
</dbReference>
<proteinExistence type="predicted"/>
<dbReference type="KEGG" id="vg:13828907"/>
<name>K0IGP0_9CAUD</name>
<sequence length="291" mass="31796">MKFNIFKGDRPSNGARNLQEALGATMLKSEGSAYTGRRESCVINWGCTNAEAQRLADIAQNRGRRFYNVPAAVRGAVDKLEFHRALAAGAPDVLIPYVENIDDAYALMANGSRVYARTVLNSHSGKGIVLMVPHREAQLEVVKRIRDNNIIPVFDEGQNADNALMQCKLFTQGIAGTRTEFRVHVLNDEVILVQQKRRKEGAEALPGYNSIVRNVDSGWIYSVNNVQAEGQDAAKAAARLAIGVTGLDFGAVDIVYKHDTRKAYVLEVNTAPGLDEDGSALTAYAEAFKNV</sequence>
<organism evidence="1 2">
    <name type="scientific">Pseudomonas phage UFV-P2</name>
    <dbReference type="NCBI Taxonomy" id="1235661"/>
    <lineage>
        <taxon>Viruses</taxon>
        <taxon>Duplodnaviria</taxon>
        <taxon>Heunggongvirae</taxon>
        <taxon>Uroviricota</taxon>
        <taxon>Caudoviricetes</taxon>
        <taxon>Vicosavirus</taxon>
        <taxon>Vicosavirus UFVP2</taxon>
    </lineage>
</organism>
<keyword evidence="2" id="KW-1185">Reference proteome</keyword>
<dbReference type="Proteomes" id="UP000007008">
    <property type="component" value="Segment"/>
</dbReference>
<dbReference type="RefSeq" id="YP_006907073.1">
    <property type="nucleotide sequence ID" value="NC_018850.2"/>
</dbReference>
<reference evidence="1 2" key="1">
    <citation type="journal article" date="2013" name="Genome Announc.">
        <title>Complete Genome Sequence of the Pseudomonas fluorescens Bacteriophage UFV-P2.</title>
        <authorList>
            <person name="Eller M.R."/>
            <person name="Salgado R.L."/>
            <person name="Vidigal P.M."/>
            <person name="Alves M.P."/>
            <person name="Dias R.S."/>
            <person name="de Oliveira L.L."/>
            <person name="da Silva C.C."/>
            <person name="de Carvalho A.F."/>
            <person name="De Paula S.O."/>
        </authorList>
    </citation>
    <scope>NUCLEOTIDE SEQUENCE [LARGE SCALE GENOMIC DNA]</scope>
</reference>
<evidence type="ECO:0000313" key="1">
    <source>
        <dbReference type="EMBL" id="AFU62947.1"/>
    </source>
</evidence>